<organism evidence="1">
    <name type="scientific">marine sediment metagenome</name>
    <dbReference type="NCBI Taxonomy" id="412755"/>
    <lineage>
        <taxon>unclassified sequences</taxon>
        <taxon>metagenomes</taxon>
        <taxon>ecological metagenomes</taxon>
    </lineage>
</organism>
<dbReference type="EMBL" id="BARU01040964">
    <property type="protein sequence ID" value="GAH83371.1"/>
    <property type="molecule type" value="Genomic_DNA"/>
</dbReference>
<dbReference type="AlphaFoldDB" id="X1ILQ7"/>
<accession>X1ILQ7</accession>
<name>X1ILQ7_9ZZZZ</name>
<evidence type="ECO:0000313" key="1">
    <source>
        <dbReference type="EMBL" id="GAH83371.1"/>
    </source>
</evidence>
<sequence>MAKKRKGTEMGSFLENLKNIFTVSTGDTASKFITFTVRCNKCGEE</sequence>
<reference evidence="1" key="1">
    <citation type="journal article" date="2014" name="Front. Microbiol.">
        <title>High frequency of phylogenetically diverse reductive dehalogenase-homologous genes in deep subseafloor sedimentary metagenomes.</title>
        <authorList>
            <person name="Kawai M."/>
            <person name="Futagami T."/>
            <person name="Toyoda A."/>
            <person name="Takaki Y."/>
            <person name="Nishi S."/>
            <person name="Hori S."/>
            <person name="Arai W."/>
            <person name="Tsubouchi T."/>
            <person name="Morono Y."/>
            <person name="Uchiyama I."/>
            <person name="Ito T."/>
            <person name="Fujiyama A."/>
            <person name="Inagaki F."/>
            <person name="Takami H."/>
        </authorList>
    </citation>
    <scope>NUCLEOTIDE SEQUENCE</scope>
    <source>
        <strain evidence="1">Expedition CK06-06</strain>
    </source>
</reference>
<proteinExistence type="predicted"/>
<protein>
    <submittedName>
        <fullName evidence="1">Uncharacterized protein</fullName>
    </submittedName>
</protein>
<gene>
    <name evidence="1" type="ORF">S03H2_63256</name>
</gene>
<comment type="caution">
    <text evidence="1">The sequence shown here is derived from an EMBL/GenBank/DDBJ whole genome shotgun (WGS) entry which is preliminary data.</text>
</comment>